<name>A0A5K7X7A6_9BACT</name>
<sequence length="369" mass="38988">MKTNGWVLRWAAAALFVAPAPAFGDTGYSVASFFNEAETVVASDAPVQCELARCQKCSGPFFFAGTEATLMNVNATTGGRITASFSDTTAPGVSTFATVDGDGINDKFAAAPRLWMGLQLNERWAVVGRYWNLETSNQDTPPAPNPAIPNTGSNFATIFETNRAHLQTADIEIVRSFKPGKWKIDGSLGARQAMIGTESDFLAFGVFTTGNFINLTLQNGFSFNGAGGTTGINVRRQLGDSPFTFFSGFRVSYLGGHTDSFGRSDGTVASSPSAPLVGAATVRRSDADAELDILEYQIGLQMDFPLKYIPANAFFRTALEYQQWDIDGPPTGGAGFGGTIGELTTNSFASAGIGGANLVGLALGCGFTW</sequence>
<keyword evidence="3" id="KW-1185">Reference proteome</keyword>
<dbReference type="EMBL" id="AP021861">
    <property type="protein sequence ID" value="BBO32480.1"/>
    <property type="molecule type" value="Genomic_DNA"/>
</dbReference>
<reference evidence="3" key="1">
    <citation type="submission" date="2019-10" db="EMBL/GenBank/DDBJ databases">
        <title>Lacipirellula parvula gen. nov., sp. nov., representing a lineage of planctomycetes widespread in freshwater anoxic habitats, and description of the family Lacipirellulaceae.</title>
        <authorList>
            <person name="Dedysh S.N."/>
            <person name="Kulichevskaya I.S."/>
            <person name="Beletsky A.V."/>
            <person name="Rakitin A.L."/>
            <person name="Mardanov A.V."/>
            <person name="Ivanova A.A."/>
            <person name="Saltykova V.X."/>
            <person name="Rijpstra W.I.C."/>
            <person name="Sinninghe Damste J.S."/>
            <person name="Ravin N.V."/>
        </authorList>
    </citation>
    <scope>NUCLEOTIDE SEQUENCE [LARGE SCALE GENOMIC DNA]</scope>
    <source>
        <strain evidence="3">PX69</strain>
    </source>
</reference>
<organism evidence="2 3">
    <name type="scientific">Lacipirellula parvula</name>
    <dbReference type="NCBI Taxonomy" id="2650471"/>
    <lineage>
        <taxon>Bacteria</taxon>
        <taxon>Pseudomonadati</taxon>
        <taxon>Planctomycetota</taxon>
        <taxon>Planctomycetia</taxon>
        <taxon>Pirellulales</taxon>
        <taxon>Lacipirellulaceae</taxon>
        <taxon>Lacipirellula</taxon>
    </lineage>
</organism>
<dbReference type="Proteomes" id="UP000326837">
    <property type="component" value="Chromosome"/>
</dbReference>
<feature type="signal peptide" evidence="1">
    <location>
        <begin position="1"/>
        <end position="24"/>
    </location>
</feature>
<feature type="chain" id="PRO_5025072665" evidence="1">
    <location>
        <begin position="25"/>
        <end position="369"/>
    </location>
</feature>
<gene>
    <name evidence="2" type="ORF">PLANPX_2092</name>
</gene>
<evidence type="ECO:0000256" key="1">
    <source>
        <dbReference type="SAM" id="SignalP"/>
    </source>
</evidence>
<evidence type="ECO:0000313" key="2">
    <source>
        <dbReference type="EMBL" id="BBO32480.1"/>
    </source>
</evidence>
<keyword evidence="1" id="KW-0732">Signal</keyword>
<dbReference type="AlphaFoldDB" id="A0A5K7X7A6"/>
<evidence type="ECO:0000313" key="3">
    <source>
        <dbReference type="Proteomes" id="UP000326837"/>
    </source>
</evidence>
<protein>
    <submittedName>
        <fullName evidence="2">Uncharacterized protein</fullName>
    </submittedName>
</protein>
<proteinExistence type="predicted"/>
<dbReference type="KEGG" id="lpav:PLANPX_2092"/>
<accession>A0A5K7X7A6</accession>
<dbReference type="RefSeq" id="WP_152098437.1">
    <property type="nucleotide sequence ID" value="NZ_AP021861.1"/>
</dbReference>